<dbReference type="Pfam" id="PF14257">
    <property type="entry name" value="DUF4349"/>
    <property type="match status" value="1"/>
</dbReference>
<feature type="region of interest" description="Disordered" evidence="1">
    <location>
        <begin position="42"/>
        <end position="82"/>
    </location>
</feature>
<feature type="compositionally biased region" description="Low complexity" evidence="1">
    <location>
        <begin position="50"/>
        <end position="82"/>
    </location>
</feature>
<dbReference type="AlphaFoldDB" id="A0A652KYL4"/>
<evidence type="ECO:0000259" key="3">
    <source>
        <dbReference type="Pfam" id="PF14257"/>
    </source>
</evidence>
<gene>
    <name evidence="4" type="ORF">EAO74_18950</name>
</gene>
<feature type="region of interest" description="Disordered" evidence="1">
    <location>
        <begin position="1"/>
        <end position="20"/>
    </location>
</feature>
<name>A0A652KYL4_9ACTN</name>
<accession>A0A652KYL4</accession>
<evidence type="ECO:0000313" key="4">
    <source>
        <dbReference type="EMBL" id="TXS28018.1"/>
    </source>
</evidence>
<feature type="domain" description="DUF4349" evidence="3">
    <location>
        <begin position="88"/>
        <end position="297"/>
    </location>
</feature>
<feature type="transmembrane region" description="Helical" evidence="2">
    <location>
        <begin position="274"/>
        <end position="299"/>
    </location>
</feature>
<sequence>MHFDRHTDSHPPARTRRRSRVPAAAGLLVVLLATGACGGASDSGGEGFRSAADSKAGPAPGAGAGEAAPKPAAGASSAPDPGSAVAVHVIRTATLAIEVGSVPKAVAAARSTAEDAGGLVADETTERVDDTHDMSRLVLRVPQARYDEVLRGLTGSGKLLSRTSNAKDVAGQVVDVESRIATQRASVARVRDLMDKAEKLTDVVTLEGELSSRQADLESLLAQQASLKDRTTLATVTLELSEPEGRGDGSEEEGTGFLDALRGGWDAFVTMLRWIAVAIGATAPFLAAAALLVLLWRLLRGRLPRRRTTPSKRVPEAPEAPEPPPAA</sequence>
<organism evidence="4">
    <name type="scientific">Streptomyces sp. gb1(2016)</name>
    <dbReference type="NCBI Taxonomy" id="1828321"/>
    <lineage>
        <taxon>Bacteria</taxon>
        <taxon>Bacillati</taxon>
        <taxon>Actinomycetota</taxon>
        <taxon>Actinomycetes</taxon>
        <taxon>Kitasatosporales</taxon>
        <taxon>Streptomycetaceae</taxon>
        <taxon>Streptomyces</taxon>
    </lineage>
</organism>
<comment type="caution">
    <text evidence="4">The sequence shown here is derived from an EMBL/GenBank/DDBJ whole genome shotgun (WGS) entry which is preliminary data.</text>
</comment>
<feature type="compositionally biased region" description="Pro residues" evidence="1">
    <location>
        <begin position="318"/>
        <end position="327"/>
    </location>
</feature>
<evidence type="ECO:0000256" key="2">
    <source>
        <dbReference type="SAM" id="Phobius"/>
    </source>
</evidence>
<keyword evidence="2" id="KW-1133">Transmembrane helix</keyword>
<keyword evidence="2" id="KW-0812">Transmembrane</keyword>
<proteinExistence type="predicted"/>
<dbReference type="EMBL" id="RDBM01000035">
    <property type="protein sequence ID" value="TXS28018.1"/>
    <property type="molecule type" value="Genomic_DNA"/>
</dbReference>
<feature type="region of interest" description="Disordered" evidence="1">
    <location>
        <begin position="307"/>
        <end position="327"/>
    </location>
</feature>
<dbReference type="RefSeq" id="WP_147984165.1">
    <property type="nucleotide sequence ID" value="NZ_RDBM01000035.1"/>
</dbReference>
<evidence type="ECO:0000256" key="1">
    <source>
        <dbReference type="SAM" id="MobiDB-lite"/>
    </source>
</evidence>
<keyword evidence="2" id="KW-0472">Membrane</keyword>
<protein>
    <submittedName>
        <fullName evidence="4">DUF4349 domain-containing protein</fullName>
    </submittedName>
</protein>
<feature type="compositionally biased region" description="Basic and acidic residues" evidence="1">
    <location>
        <begin position="1"/>
        <end position="11"/>
    </location>
</feature>
<reference evidence="4" key="1">
    <citation type="submission" date="2018-10" db="EMBL/GenBank/DDBJ databases">
        <authorList>
            <person name="Hariharan J."/>
            <person name="Choudoir M.J."/>
            <person name="Diebold P."/>
            <person name="Panke-Buisse K."/>
            <person name="Campbell A.N."/>
            <person name="Buckley D.H."/>
        </authorList>
    </citation>
    <scope>NUCLEOTIDE SEQUENCE</scope>
    <source>
        <strain evidence="4">Gb1</strain>
    </source>
</reference>
<dbReference type="InterPro" id="IPR025645">
    <property type="entry name" value="DUF4349"/>
</dbReference>